<sequence>MIFSHVFNMLLLRLSFLLFVISKRGSGKQVHEVHWNASNPMFRIDNTDNVIDVNESNGVFEFDQANIVCPYYQGTSSPQTSDEEKETYIIYNVSKEEFDSCIILNPNPRVIAQCDHPDKLLYFTITFRSFTPTPGGLEFKPGNDYYFITTSSKGELRRKNGGRCNSHNMKVIFKIAPLEKRNIVKTDDAPLEEKLSNNKLYPSLQSPKTRKMYKEDLYRRKNQKRRHEETMFKQEASRMPSSSPSIHGVFSWTLSRLLLPIITLSFLHLSLVS</sequence>
<dbReference type="AlphaFoldDB" id="A0A0K2TJQ6"/>
<feature type="region of interest" description="Disordered" evidence="8">
    <location>
        <begin position="219"/>
        <end position="240"/>
    </location>
</feature>
<dbReference type="InterPro" id="IPR001799">
    <property type="entry name" value="Ephrin_RBD"/>
</dbReference>
<feature type="compositionally biased region" description="Basic and acidic residues" evidence="8">
    <location>
        <begin position="226"/>
        <end position="236"/>
    </location>
</feature>
<evidence type="ECO:0000256" key="8">
    <source>
        <dbReference type="SAM" id="MobiDB-lite"/>
    </source>
</evidence>
<keyword evidence="5" id="KW-0325">Glycoprotein</keyword>
<organism evidence="11">
    <name type="scientific">Lepeophtheirus salmonis</name>
    <name type="common">Salmon louse</name>
    <name type="synonym">Caligus salmonis</name>
    <dbReference type="NCBI Taxonomy" id="72036"/>
    <lineage>
        <taxon>Eukaryota</taxon>
        <taxon>Metazoa</taxon>
        <taxon>Ecdysozoa</taxon>
        <taxon>Arthropoda</taxon>
        <taxon>Crustacea</taxon>
        <taxon>Multicrustacea</taxon>
        <taxon>Hexanauplia</taxon>
        <taxon>Copepoda</taxon>
        <taxon>Siphonostomatoida</taxon>
        <taxon>Caligidae</taxon>
        <taxon>Lepeophtheirus</taxon>
    </lineage>
</organism>
<keyword evidence="4" id="KW-1015">Disulfide bond</keyword>
<evidence type="ECO:0000256" key="3">
    <source>
        <dbReference type="ARBA" id="ARBA00023136"/>
    </source>
</evidence>
<comment type="caution">
    <text evidence="6">Lacks conserved residue(s) required for the propagation of feature annotation.</text>
</comment>
<evidence type="ECO:0000256" key="6">
    <source>
        <dbReference type="PROSITE-ProRule" id="PRU00884"/>
    </source>
</evidence>
<dbReference type="EMBL" id="HACA01008927">
    <property type="protein sequence ID" value="CDW26288.1"/>
    <property type="molecule type" value="Transcribed_RNA"/>
</dbReference>
<dbReference type="GO" id="GO:0046875">
    <property type="term" value="F:ephrin receptor binding"/>
    <property type="evidence" value="ECO:0007669"/>
    <property type="project" value="TreeGrafter"/>
</dbReference>
<dbReference type="SUPFAM" id="SSF49503">
    <property type="entry name" value="Cupredoxins"/>
    <property type="match status" value="1"/>
</dbReference>
<dbReference type="OrthoDB" id="6250301at2759"/>
<evidence type="ECO:0000256" key="7">
    <source>
        <dbReference type="RuleBase" id="RU004375"/>
    </source>
</evidence>
<dbReference type="GO" id="GO:0048013">
    <property type="term" value="P:ephrin receptor signaling pathway"/>
    <property type="evidence" value="ECO:0007669"/>
    <property type="project" value="TreeGrafter"/>
</dbReference>
<dbReference type="PANTHER" id="PTHR11304:SF29">
    <property type="entry name" value="EPHRIN"/>
    <property type="match status" value="1"/>
</dbReference>
<accession>A0A0K2TJQ6</accession>
<evidence type="ECO:0000259" key="10">
    <source>
        <dbReference type="PROSITE" id="PS51551"/>
    </source>
</evidence>
<dbReference type="GO" id="GO:0005886">
    <property type="term" value="C:plasma membrane"/>
    <property type="evidence" value="ECO:0007669"/>
    <property type="project" value="TreeGrafter"/>
</dbReference>
<evidence type="ECO:0000256" key="9">
    <source>
        <dbReference type="SAM" id="SignalP"/>
    </source>
</evidence>
<dbReference type="PRINTS" id="PR01347">
    <property type="entry name" value="EPHRIN"/>
</dbReference>
<evidence type="ECO:0000256" key="2">
    <source>
        <dbReference type="ARBA" id="ARBA00022729"/>
    </source>
</evidence>
<keyword evidence="3 7" id="KW-0472">Membrane</keyword>
<dbReference type="PROSITE" id="PS51551">
    <property type="entry name" value="EPHRIN_RBD_2"/>
    <property type="match status" value="1"/>
</dbReference>
<feature type="domain" description="Ephrin RBD" evidence="10">
    <location>
        <begin position="28"/>
        <end position="175"/>
    </location>
</feature>
<dbReference type="InterPro" id="IPR031328">
    <property type="entry name" value="Ephrin"/>
</dbReference>
<dbReference type="Pfam" id="PF00812">
    <property type="entry name" value="Ephrin"/>
    <property type="match status" value="1"/>
</dbReference>
<evidence type="ECO:0000256" key="1">
    <source>
        <dbReference type="ARBA" id="ARBA00004370"/>
    </source>
</evidence>
<dbReference type="GO" id="GO:0007411">
    <property type="term" value="P:axon guidance"/>
    <property type="evidence" value="ECO:0007669"/>
    <property type="project" value="TreeGrafter"/>
</dbReference>
<dbReference type="CDD" id="cd02675">
    <property type="entry name" value="Ephrin_ectodomain"/>
    <property type="match status" value="1"/>
</dbReference>
<evidence type="ECO:0000313" key="11">
    <source>
        <dbReference type="EMBL" id="CDW26288.1"/>
    </source>
</evidence>
<comment type="similarity">
    <text evidence="6 7">Belongs to the ephrin family.</text>
</comment>
<name>A0A0K2TJQ6_LEPSM</name>
<dbReference type="Gene3D" id="2.60.40.420">
    <property type="entry name" value="Cupredoxins - blue copper proteins"/>
    <property type="match status" value="1"/>
</dbReference>
<dbReference type="PANTHER" id="PTHR11304">
    <property type="entry name" value="EPHRIN"/>
    <property type="match status" value="1"/>
</dbReference>
<proteinExistence type="inferred from homology"/>
<feature type="chain" id="PRO_5005487814" evidence="9">
    <location>
        <begin position="28"/>
        <end position="273"/>
    </location>
</feature>
<evidence type="ECO:0000256" key="4">
    <source>
        <dbReference type="ARBA" id="ARBA00023157"/>
    </source>
</evidence>
<feature type="signal peptide" evidence="9">
    <location>
        <begin position="1"/>
        <end position="27"/>
    </location>
</feature>
<evidence type="ECO:0000256" key="5">
    <source>
        <dbReference type="ARBA" id="ARBA00023180"/>
    </source>
</evidence>
<keyword evidence="2 9" id="KW-0732">Signal</keyword>
<comment type="subcellular location">
    <subcellularLocation>
        <location evidence="1">Membrane</location>
    </subcellularLocation>
</comment>
<protein>
    <submittedName>
        <fullName evidence="11">Ephrinlike [Tribolium castaneum]</fullName>
    </submittedName>
</protein>
<dbReference type="InterPro" id="IPR008972">
    <property type="entry name" value="Cupredoxin"/>
</dbReference>
<reference evidence="11" key="1">
    <citation type="submission" date="2014-05" db="EMBL/GenBank/DDBJ databases">
        <authorList>
            <person name="Chronopoulou M."/>
        </authorList>
    </citation>
    <scope>NUCLEOTIDE SEQUENCE</scope>
    <source>
        <tissue evidence="11">Whole organism</tissue>
    </source>
</reference>